<dbReference type="InterPro" id="IPR036774">
    <property type="entry name" value="ERV/ALR_sulphydryl_oxid_sf"/>
</dbReference>
<dbReference type="Pfam" id="PF04777">
    <property type="entry name" value="Evr1_Alr"/>
    <property type="match status" value="1"/>
</dbReference>
<feature type="domain" description="ERV/ALR sulfhydryl oxidase" evidence="7">
    <location>
        <begin position="9"/>
        <end position="123"/>
    </location>
</feature>
<proteinExistence type="predicted"/>
<evidence type="ECO:0000256" key="3">
    <source>
        <dbReference type="ARBA" id="ARBA00022630"/>
    </source>
</evidence>
<keyword evidence="6" id="KW-1015">Disulfide bond</keyword>
<evidence type="ECO:0000256" key="6">
    <source>
        <dbReference type="ARBA" id="ARBA00023157"/>
    </source>
</evidence>
<protein>
    <recommendedName>
        <fullName evidence="2">thiol oxidase</fullName>
        <ecNumber evidence="2">1.8.3.2</ecNumber>
    </recommendedName>
</protein>
<dbReference type="Gene3D" id="1.20.120.310">
    <property type="entry name" value="ERV/ALR sulfhydryl oxidase domain"/>
    <property type="match status" value="1"/>
</dbReference>
<comment type="cofactor">
    <cofactor evidence="1">
        <name>FAD</name>
        <dbReference type="ChEBI" id="CHEBI:57692"/>
    </cofactor>
</comment>
<evidence type="ECO:0000256" key="2">
    <source>
        <dbReference type="ARBA" id="ARBA00012512"/>
    </source>
</evidence>
<evidence type="ECO:0000256" key="1">
    <source>
        <dbReference type="ARBA" id="ARBA00001974"/>
    </source>
</evidence>
<dbReference type="SUPFAM" id="SSF69000">
    <property type="entry name" value="FAD-dependent thiol oxidase"/>
    <property type="match status" value="1"/>
</dbReference>
<dbReference type="PROSITE" id="PS51324">
    <property type="entry name" value="ERV_ALR"/>
    <property type="match status" value="1"/>
</dbReference>
<evidence type="ECO:0000256" key="4">
    <source>
        <dbReference type="ARBA" id="ARBA00022827"/>
    </source>
</evidence>
<dbReference type="InterPro" id="IPR017905">
    <property type="entry name" value="ERV/ALR_sulphydryl_oxidase"/>
</dbReference>
<dbReference type="EMBL" id="MN740724">
    <property type="protein sequence ID" value="QHS80865.1"/>
    <property type="molecule type" value="Genomic_DNA"/>
</dbReference>
<keyword evidence="4" id="KW-0274">FAD</keyword>
<organism evidence="8">
    <name type="scientific">viral metagenome</name>
    <dbReference type="NCBI Taxonomy" id="1070528"/>
    <lineage>
        <taxon>unclassified sequences</taxon>
        <taxon>metagenomes</taxon>
        <taxon>organismal metagenomes</taxon>
    </lineage>
</organism>
<accession>A0A6C0ANJ4</accession>
<sequence length="182" mass="21625">MENKYNSLSGLSTKSWGPPGWYFLFSCIMGAYPPQIDNKNKEHQKIKKHFKNMLSSLVYTMPCVYCRNSLKQFIKELPMEPFLSGRLKLFEWLYLIRNKVNEKLINQEQQCYNDEKKRLKKLYHNGNKTPQDKQNYYSQLDQFKKDTYITHSSPPLSEILDKYESIRANCSNRAKTCSIKKK</sequence>
<dbReference type="EC" id="1.8.3.2" evidence="2"/>
<reference evidence="8" key="1">
    <citation type="journal article" date="2020" name="Nature">
        <title>Giant virus diversity and host interactions through global metagenomics.</title>
        <authorList>
            <person name="Schulz F."/>
            <person name="Roux S."/>
            <person name="Paez-Espino D."/>
            <person name="Jungbluth S."/>
            <person name="Walsh D.A."/>
            <person name="Denef V.J."/>
            <person name="McMahon K.D."/>
            <person name="Konstantinidis K.T."/>
            <person name="Eloe-Fadrosh E.A."/>
            <person name="Kyrpides N.C."/>
            <person name="Woyke T."/>
        </authorList>
    </citation>
    <scope>NUCLEOTIDE SEQUENCE</scope>
    <source>
        <strain evidence="8">GVMAG-S-1091796-13</strain>
    </source>
</reference>
<name>A0A6C0ANJ4_9ZZZZ</name>
<keyword evidence="5" id="KW-0560">Oxidoreductase</keyword>
<dbReference type="PROSITE" id="PS51257">
    <property type="entry name" value="PROKAR_LIPOPROTEIN"/>
    <property type="match status" value="1"/>
</dbReference>
<evidence type="ECO:0000256" key="5">
    <source>
        <dbReference type="ARBA" id="ARBA00023002"/>
    </source>
</evidence>
<dbReference type="AlphaFoldDB" id="A0A6C0ANJ4"/>
<dbReference type="GO" id="GO:0016972">
    <property type="term" value="F:thiol oxidase activity"/>
    <property type="evidence" value="ECO:0007669"/>
    <property type="project" value="UniProtKB-EC"/>
</dbReference>
<evidence type="ECO:0000313" key="8">
    <source>
        <dbReference type="EMBL" id="QHS80865.1"/>
    </source>
</evidence>
<keyword evidence="3" id="KW-0285">Flavoprotein</keyword>
<evidence type="ECO:0000259" key="7">
    <source>
        <dbReference type="PROSITE" id="PS51324"/>
    </source>
</evidence>